<dbReference type="PANTHER" id="PTHR48111:SF1">
    <property type="entry name" value="TWO-COMPONENT RESPONSE REGULATOR ORR33"/>
    <property type="match status" value="1"/>
</dbReference>
<feature type="modified residue" description="4-aspartylphosphate" evidence="6">
    <location>
        <position position="68"/>
    </location>
</feature>
<dbReference type="Proteomes" id="UP000509667">
    <property type="component" value="Chromosome"/>
</dbReference>
<evidence type="ECO:0000256" key="6">
    <source>
        <dbReference type="PROSITE-ProRule" id="PRU00169"/>
    </source>
</evidence>
<reference evidence="9 10" key="1">
    <citation type="submission" date="2020-07" db="EMBL/GenBank/DDBJ databases">
        <title>Halosimplex pelagicum sp. nov. and Halosimplex rubrum sp. nov., isolated from salted brown alga Laminaria, and emended description of the genus Halosimplex.</title>
        <authorList>
            <person name="Cui H."/>
        </authorList>
    </citation>
    <scope>NUCLEOTIDE SEQUENCE [LARGE SCALE GENOMIC DNA]</scope>
    <source>
        <strain evidence="9 10">R27</strain>
    </source>
</reference>
<evidence type="ECO:0000256" key="4">
    <source>
        <dbReference type="ARBA" id="ARBA00023125"/>
    </source>
</evidence>
<protein>
    <submittedName>
        <fullName evidence="9">Response regulator</fullName>
    </submittedName>
</protein>
<dbReference type="SUPFAM" id="SSF52172">
    <property type="entry name" value="CheY-like"/>
    <property type="match status" value="1"/>
</dbReference>
<dbReference type="Gene3D" id="3.40.50.2300">
    <property type="match status" value="1"/>
</dbReference>
<keyword evidence="3" id="KW-0805">Transcription regulation</keyword>
<feature type="coiled-coil region" evidence="7">
    <location>
        <begin position="128"/>
        <end position="194"/>
    </location>
</feature>
<gene>
    <name evidence="9" type="ORF">HZS55_11525</name>
</gene>
<keyword evidence="4" id="KW-0238">DNA-binding</keyword>
<evidence type="ECO:0000256" key="5">
    <source>
        <dbReference type="ARBA" id="ARBA00023163"/>
    </source>
</evidence>
<dbReference type="InterPro" id="IPR011006">
    <property type="entry name" value="CheY-like_superfamily"/>
</dbReference>
<dbReference type="GO" id="GO:0000156">
    <property type="term" value="F:phosphorelay response regulator activity"/>
    <property type="evidence" value="ECO:0007669"/>
    <property type="project" value="TreeGrafter"/>
</dbReference>
<dbReference type="SMART" id="SM00448">
    <property type="entry name" value="REC"/>
    <property type="match status" value="1"/>
</dbReference>
<name>A0A7D5T5P0_9EURY</name>
<dbReference type="GO" id="GO:0005829">
    <property type="term" value="C:cytosol"/>
    <property type="evidence" value="ECO:0007669"/>
    <property type="project" value="TreeGrafter"/>
</dbReference>
<dbReference type="InterPro" id="IPR013971">
    <property type="entry name" value="HalX_domain"/>
</dbReference>
<dbReference type="GO" id="GO:0006355">
    <property type="term" value="P:regulation of DNA-templated transcription"/>
    <property type="evidence" value="ECO:0007669"/>
    <property type="project" value="TreeGrafter"/>
</dbReference>
<keyword evidence="10" id="KW-1185">Reference proteome</keyword>
<dbReference type="PROSITE" id="PS50110">
    <property type="entry name" value="RESPONSE_REGULATORY"/>
    <property type="match status" value="1"/>
</dbReference>
<accession>A0A7D5T5P0</accession>
<evidence type="ECO:0000259" key="8">
    <source>
        <dbReference type="PROSITE" id="PS50110"/>
    </source>
</evidence>
<feature type="domain" description="Response regulatory" evidence="8">
    <location>
        <begin position="20"/>
        <end position="130"/>
    </location>
</feature>
<organism evidence="9 10">
    <name type="scientific">Halosimplex rubrum</name>
    <dbReference type="NCBI Taxonomy" id="869889"/>
    <lineage>
        <taxon>Archaea</taxon>
        <taxon>Methanobacteriati</taxon>
        <taxon>Methanobacteriota</taxon>
        <taxon>Stenosarchaea group</taxon>
        <taxon>Halobacteria</taxon>
        <taxon>Halobacteriales</taxon>
        <taxon>Haloarculaceae</taxon>
        <taxon>Halosimplex</taxon>
    </lineage>
</organism>
<dbReference type="InterPro" id="IPR001789">
    <property type="entry name" value="Sig_transdc_resp-reg_receiver"/>
</dbReference>
<evidence type="ECO:0000256" key="3">
    <source>
        <dbReference type="ARBA" id="ARBA00023015"/>
    </source>
</evidence>
<sequence length="198" mass="22295">MANGGETESVDGSSDGDRTTILVVDDEEVVRESFALYLEPLGYAVRTVGSGEAALAAVDDDVDVVLLDRRMPDRSGDEVLEEIRGRNVDCQIALVTAVDPDFDIVTIDCDDYLVKPVDRDDLVETVERLELLDEYDEARRELSTLRVKRNVLEVEKHPSALEDSVEFRRLQNRIDELEAELDELESEFDEQLGYEDPS</sequence>
<dbReference type="OrthoDB" id="9652at2157"/>
<dbReference type="RefSeq" id="WP_179907813.1">
    <property type="nucleotide sequence ID" value="NZ_CP058910.1"/>
</dbReference>
<dbReference type="Pfam" id="PF00072">
    <property type="entry name" value="Response_reg"/>
    <property type="match status" value="1"/>
</dbReference>
<evidence type="ECO:0000256" key="2">
    <source>
        <dbReference type="ARBA" id="ARBA00023012"/>
    </source>
</evidence>
<dbReference type="KEGG" id="hrr:HZS55_11525"/>
<dbReference type="GO" id="GO:0032993">
    <property type="term" value="C:protein-DNA complex"/>
    <property type="evidence" value="ECO:0007669"/>
    <property type="project" value="TreeGrafter"/>
</dbReference>
<dbReference type="InterPro" id="IPR039420">
    <property type="entry name" value="WalR-like"/>
</dbReference>
<dbReference type="PANTHER" id="PTHR48111">
    <property type="entry name" value="REGULATOR OF RPOS"/>
    <property type="match status" value="1"/>
</dbReference>
<proteinExistence type="predicted"/>
<evidence type="ECO:0000313" key="9">
    <source>
        <dbReference type="EMBL" id="QLH77889.1"/>
    </source>
</evidence>
<evidence type="ECO:0000256" key="7">
    <source>
        <dbReference type="SAM" id="Coils"/>
    </source>
</evidence>
<keyword evidence="1 6" id="KW-0597">Phosphoprotein</keyword>
<keyword evidence="5" id="KW-0804">Transcription</keyword>
<dbReference type="Pfam" id="PF08663">
    <property type="entry name" value="HalX"/>
    <property type="match status" value="1"/>
</dbReference>
<dbReference type="AlphaFoldDB" id="A0A7D5T5P0"/>
<evidence type="ECO:0000256" key="1">
    <source>
        <dbReference type="ARBA" id="ARBA00022553"/>
    </source>
</evidence>
<keyword evidence="7" id="KW-0175">Coiled coil</keyword>
<evidence type="ECO:0000313" key="10">
    <source>
        <dbReference type="Proteomes" id="UP000509667"/>
    </source>
</evidence>
<dbReference type="GO" id="GO:0000976">
    <property type="term" value="F:transcription cis-regulatory region binding"/>
    <property type="evidence" value="ECO:0007669"/>
    <property type="project" value="TreeGrafter"/>
</dbReference>
<dbReference type="GeneID" id="56078502"/>
<dbReference type="EMBL" id="CP058910">
    <property type="protein sequence ID" value="QLH77889.1"/>
    <property type="molecule type" value="Genomic_DNA"/>
</dbReference>
<keyword evidence="2" id="KW-0902">Two-component regulatory system</keyword>